<sequence>MFQLGTGSPCVLLIVAVFQLVSNARFKASATTGQRLSVANITCAAKHLSISVQA</sequence>
<evidence type="ECO:0000256" key="1">
    <source>
        <dbReference type="SAM" id="SignalP"/>
    </source>
</evidence>
<accession>A0A0D0DP86</accession>
<name>A0A0D0DP86_9AGAM</name>
<gene>
    <name evidence="2" type="ORF">PAXRUDRAFT_821301</name>
</gene>
<dbReference type="Proteomes" id="UP000054538">
    <property type="component" value="Unassembled WGS sequence"/>
</dbReference>
<protein>
    <submittedName>
        <fullName evidence="2">Uncharacterized protein</fullName>
    </submittedName>
</protein>
<feature type="signal peptide" evidence="1">
    <location>
        <begin position="1"/>
        <end position="24"/>
    </location>
</feature>
<dbReference type="HOGENOM" id="CLU_3051002_0_0_1"/>
<evidence type="ECO:0000313" key="2">
    <source>
        <dbReference type="EMBL" id="KIL00838.1"/>
    </source>
</evidence>
<proteinExistence type="predicted"/>
<reference evidence="2 3" key="1">
    <citation type="submission" date="2014-04" db="EMBL/GenBank/DDBJ databases">
        <authorList>
            <consortium name="DOE Joint Genome Institute"/>
            <person name="Kuo A."/>
            <person name="Kohler A."/>
            <person name="Jargeat P."/>
            <person name="Nagy L.G."/>
            <person name="Floudas D."/>
            <person name="Copeland A."/>
            <person name="Barry K.W."/>
            <person name="Cichocki N."/>
            <person name="Veneault-Fourrey C."/>
            <person name="LaButti K."/>
            <person name="Lindquist E.A."/>
            <person name="Lipzen A."/>
            <person name="Lundell T."/>
            <person name="Morin E."/>
            <person name="Murat C."/>
            <person name="Sun H."/>
            <person name="Tunlid A."/>
            <person name="Henrissat B."/>
            <person name="Grigoriev I.V."/>
            <person name="Hibbett D.S."/>
            <person name="Martin F."/>
            <person name="Nordberg H.P."/>
            <person name="Cantor M.N."/>
            <person name="Hua S.X."/>
        </authorList>
    </citation>
    <scope>NUCLEOTIDE SEQUENCE [LARGE SCALE GENOMIC DNA]</scope>
    <source>
        <strain evidence="2 3">Ve08.2h10</strain>
    </source>
</reference>
<dbReference type="InParanoid" id="A0A0D0DP86"/>
<feature type="chain" id="PRO_5002209085" evidence="1">
    <location>
        <begin position="25"/>
        <end position="54"/>
    </location>
</feature>
<reference evidence="3" key="2">
    <citation type="submission" date="2015-01" db="EMBL/GenBank/DDBJ databases">
        <title>Evolutionary Origins and Diversification of the Mycorrhizal Mutualists.</title>
        <authorList>
            <consortium name="DOE Joint Genome Institute"/>
            <consortium name="Mycorrhizal Genomics Consortium"/>
            <person name="Kohler A."/>
            <person name="Kuo A."/>
            <person name="Nagy L.G."/>
            <person name="Floudas D."/>
            <person name="Copeland A."/>
            <person name="Barry K.W."/>
            <person name="Cichocki N."/>
            <person name="Veneault-Fourrey C."/>
            <person name="LaButti K."/>
            <person name="Lindquist E.A."/>
            <person name="Lipzen A."/>
            <person name="Lundell T."/>
            <person name="Morin E."/>
            <person name="Murat C."/>
            <person name="Riley R."/>
            <person name="Ohm R."/>
            <person name="Sun H."/>
            <person name="Tunlid A."/>
            <person name="Henrissat B."/>
            <person name="Grigoriev I.V."/>
            <person name="Hibbett D.S."/>
            <person name="Martin F."/>
        </authorList>
    </citation>
    <scope>NUCLEOTIDE SEQUENCE [LARGE SCALE GENOMIC DNA]</scope>
    <source>
        <strain evidence="3">Ve08.2h10</strain>
    </source>
</reference>
<keyword evidence="3" id="KW-1185">Reference proteome</keyword>
<dbReference type="AlphaFoldDB" id="A0A0D0DP86"/>
<organism evidence="2 3">
    <name type="scientific">Paxillus rubicundulus Ve08.2h10</name>
    <dbReference type="NCBI Taxonomy" id="930991"/>
    <lineage>
        <taxon>Eukaryota</taxon>
        <taxon>Fungi</taxon>
        <taxon>Dikarya</taxon>
        <taxon>Basidiomycota</taxon>
        <taxon>Agaricomycotina</taxon>
        <taxon>Agaricomycetes</taxon>
        <taxon>Agaricomycetidae</taxon>
        <taxon>Boletales</taxon>
        <taxon>Paxilineae</taxon>
        <taxon>Paxillaceae</taxon>
        <taxon>Paxillus</taxon>
    </lineage>
</organism>
<keyword evidence="1" id="KW-0732">Signal</keyword>
<evidence type="ECO:0000313" key="3">
    <source>
        <dbReference type="Proteomes" id="UP000054538"/>
    </source>
</evidence>
<dbReference type="EMBL" id="KN824826">
    <property type="protein sequence ID" value="KIL00838.1"/>
    <property type="molecule type" value="Genomic_DNA"/>
</dbReference>